<evidence type="ECO:0000256" key="5">
    <source>
        <dbReference type="SAM" id="Phobius"/>
    </source>
</evidence>
<dbReference type="GO" id="GO:0140359">
    <property type="term" value="F:ABC-type transporter activity"/>
    <property type="evidence" value="ECO:0007669"/>
    <property type="project" value="InterPro"/>
</dbReference>
<dbReference type="Gene3D" id="1.10.287.1490">
    <property type="match status" value="1"/>
</dbReference>
<proteinExistence type="predicted"/>
<dbReference type="Proteomes" id="UP000510886">
    <property type="component" value="Chromosome"/>
</dbReference>
<dbReference type="Gene3D" id="1.10.287.950">
    <property type="entry name" value="Methyl-accepting chemotaxis protein"/>
    <property type="match status" value="1"/>
</dbReference>
<feature type="transmembrane region" description="Helical" evidence="5">
    <location>
        <begin position="869"/>
        <end position="890"/>
    </location>
</feature>
<comment type="subcellular location">
    <subcellularLocation>
        <location evidence="1">Membrane</location>
        <topology evidence="1">Multi-pass membrane protein</topology>
    </subcellularLocation>
</comment>
<evidence type="ECO:0000313" key="8">
    <source>
        <dbReference type="Proteomes" id="UP000510886"/>
    </source>
</evidence>
<evidence type="ECO:0000256" key="2">
    <source>
        <dbReference type="ARBA" id="ARBA00022692"/>
    </source>
</evidence>
<feature type="transmembrane region" description="Helical" evidence="5">
    <location>
        <begin position="926"/>
        <end position="947"/>
    </location>
</feature>
<dbReference type="NCBIfam" id="TIGR03062">
    <property type="entry name" value="pip_yhgE_Cterm"/>
    <property type="match status" value="1"/>
</dbReference>
<keyword evidence="4 5" id="KW-0472">Membrane</keyword>
<feature type="transmembrane region" description="Helical" evidence="5">
    <location>
        <begin position="16"/>
        <end position="36"/>
    </location>
</feature>
<dbReference type="PANTHER" id="PTHR43077">
    <property type="entry name" value="TRANSPORT PERMEASE YVFS-RELATED"/>
    <property type="match status" value="1"/>
</dbReference>
<dbReference type="Gene3D" id="6.10.140.920">
    <property type="match status" value="1"/>
</dbReference>
<dbReference type="SUPFAM" id="SSF58104">
    <property type="entry name" value="Methyl-accepting chemotaxis protein (MCP) signaling domain"/>
    <property type="match status" value="1"/>
</dbReference>
<reference evidence="7 8" key="1">
    <citation type="submission" date="2020-01" db="EMBL/GenBank/DDBJ databases">
        <title>Complete and circular genome sequences of six lactobacillus isolates from horses.</title>
        <authorList>
            <person name="Hassan H.M."/>
        </authorList>
    </citation>
    <scope>NUCLEOTIDE SEQUENCE [LARGE SCALE GENOMIC DNA]</scope>
    <source>
        <strain evidence="7 8">1A</strain>
    </source>
</reference>
<evidence type="ECO:0000256" key="1">
    <source>
        <dbReference type="ARBA" id="ARBA00004141"/>
    </source>
</evidence>
<dbReference type="KEGG" id="lsw:GTO87_00760"/>
<dbReference type="NCBIfam" id="TIGR03057">
    <property type="entry name" value="xxxLxxG_by_4"/>
    <property type="match status" value="8"/>
</dbReference>
<dbReference type="Gene3D" id="3.40.1710.10">
    <property type="entry name" value="abc type-2 transporter like domain"/>
    <property type="match status" value="1"/>
</dbReference>
<evidence type="ECO:0000313" key="7">
    <source>
        <dbReference type="EMBL" id="QLL77290.1"/>
    </source>
</evidence>
<organism evidence="7 8">
    <name type="scientific">Ligilactobacillus saerimneri</name>
    <dbReference type="NCBI Taxonomy" id="228229"/>
    <lineage>
        <taxon>Bacteria</taxon>
        <taxon>Bacillati</taxon>
        <taxon>Bacillota</taxon>
        <taxon>Bacilli</taxon>
        <taxon>Lactobacillales</taxon>
        <taxon>Lactobacillaceae</taxon>
        <taxon>Ligilactobacillus</taxon>
    </lineage>
</organism>
<name>A0A7H9EHW7_9LACO</name>
<dbReference type="InterPro" id="IPR013525">
    <property type="entry name" value="ABC2_TM"/>
</dbReference>
<feature type="domain" description="ABC-2 type transporter transmembrane" evidence="6">
    <location>
        <begin position="753"/>
        <end position="946"/>
    </location>
</feature>
<evidence type="ECO:0000259" key="6">
    <source>
        <dbReference type="Pfam" id="PF12698"/>
    </source>
</evidence>
<dbReference type="GO" id="GO:0016020">
    <property type="term" value="C:membrane"/>
    <property type="evidence" value="ECO:0007669"/>
    <property type="project" value="UniProtKB-SubCell"/>
</dbReference>
<dbReference type="EMBL" id="CP047418">
    <property type="protein sequence ID" value="QLL77290.1"/>
    <property type="molecule type" value="Genomic_DNA"/>
</dbReference>
<feature type="transmembrane region" description="Helical" evidence="5">
    <location>
        <begin position="841"/>
        <end position="862"/>
    </location>
</feature>
<feature type="transmembrane region" description="Helical" evidence="5">
    <location>
        <begin position="770"/>
        <end position="790"/>
    </location>
</feature>
<dbReference type="InterPro" id="IPR051328">
    <property type="entry name" value="T7SS_ABC-Transporter"/>
</dbReference>
<dbReference type="PANTHER" id="PTHR43077:SF5">
    <property type="entry name" value="PHAGE INFECTION PROTEIN"/>
    <property type="match status" value="1"/>
</dbReference>
<gene>
    <name evidence="7" type="ORF">GTO87_00760</name>
</gene>
<dbReference type="NCBIfam" id="TIGR03061">
    <property type="entry name" value="pip_yhgE_Nterm"/>
    <property type="match status" value="1"/>
</dbReference>
<keyword evidence="3 5" id="KW-1133">Transmembrane helix</keyword>
<dbReference type="InterPro" id="IPR017501">
    <property type="entry name" value="Phage_infect_YhgE_C"/>
</dbReference>
<evidence type="ECO:0000256" key="4">
    <source>
        <dbReference type="ARBA" id="ARBA00023136"/>
    </source>
</evidence>
<accession>A0A7H9EHW7</accession>
<dbReference type="AlphaFoldDB" id="A0A7H9EHW7"/>
<feature type="domain" description="ABC-2 type transporter transmembrane" evidence="6">
    <location>
        <begin position="20"/>
        <end position="165"/>
    </location>
</feature>
<dbReference type="Pfam" id="PF12698">
    <property type="entry name" value="ABC2_membrane_3"/>
    <property type="match status" value="2"/>
</dbReference>
<dbReference type="InterPro" id="IPR023908">
    <property type="entry name" value="xxxLxxG_rpt"/>
</dbReference>
<sequence length="983" mass="104632">MNMIKEELKSILRNKIAMITLFGLMLVPFLYTFFFLKSVWDPYGKTDNLPVAVVNKDQAVTFRGQHLNVGKDLVKNMKESKGLKWDFVSQKEADYGLRHRKYYITITIPKDFSKNATTVLDKHPKKMNLHYEANESLNYIGSIIGKNGVKEIGSRVRNEVATTYADTMIGVTKKLGKGMDKAAKGAGQLSDGSTALKDGIYQYTAGVKQVNNGLIEMQVSVKPLKAGVNALTAGANQLGSGLNTLNGKTGELASGVNKLYQGSGQVTTGAKTLHTGLITYTNGVFQVNQGVGQLNSKTDTLAGGIGELATGANGLQDGVNQYTGKVAGLLAKFNSQSGQLDQLKALPQATSELNKYMTQLNDSVQKINPSQFATMLATMNKVSTQTDQMAQLVNQLPSTTEIQKLQTQLAQAGEQTEAAGAGLNQAIGAANASKSDIADAKVKINAVMNSDKLDDSQRQSLQAAVAKLDDASGKQDGISTGLQTIASNLKQQSQASSQELNKLAESLTTLANFKRNIEDMLTTAKGMTGPEMQKQLKDLGAQLTALKSATGQLQAGSSQLASKTAGLDTEVNQLESQLKQGGSEIGSANTKLNAGAKGLANGLNTLNGKVPELKAGIGQIYAGTQQLAGNSGQLLSGSSQLANGSSQVTAGLGQLNGQVPVLVNAIQLLAAGGNQLSSGLNELNAKVPTLEAGVNALANGTQQLVDNSGKLEDGASQLADGSDELSTSLQKGSDGIKALPLSKRTGKMMGNPVKLSEKNYAHVQNYGHALAPYMMSVSLFVLALAFNIIYPIKRLATADGTPTDWFFSKAIVATFVAVGAALIDAGIMYTVGLVPLHHGEFFLNTIQFALLAMFLVMLFSLLFGNPGRFIILILLVFQLGGAGGTFPIQITTALNGFYQAINPYLPMTYSVYGFREALNGGFGSAWFIHCQLVMIAITVVCLLLIWVSMHWLRHSGEVSYVGDIKQDKDYRANQHNPEEKEDN</sequence>
<feature type="transmembrane region" description="Helical" evidence="5">
    <location>
        <begin position="810"/>
        <end position="829"/>
    </location>
</feature>
<evidence type="ECO:0000256" key="3">
    <source>
        <dbReference type="ARBA" id="ARBA00022989"/>
    </source>
</evidence>
<dbReference type="InterPro" id="IPR017500">
    <property type="entry name" value="Phage_infect_YhgE_N"/>
</dbReference>
<keyword evidence="2 5" id="KW-0812">Transmembrane</keyword>
<protein>
    <submittedName>
        <fullName evidence="7">ABC transporter permease</fullName>
    </submittedName>
</protein>